<dbReference type="GeneTree" id="ENSGT00940000157458"/>
<dbReference type="Proteomes" id="UP000472277">
    <property type="component" value="Chromosome 22"/>
</dbReference>
<feature type="compositionally biased region" description="Low complexity" evidence="6">
    <location>
        <begin position="1"/>
        <end position="19"/>
    </location>
</feature>
<dbReference type="InParanoid" id="A0A674EFB0"/>
<sequence length="325" mass="36041">MASRSPSSSPDSATGSGTDPARPDTGEPLGGGSDSDSDLGLGKFDCGVDDPGHRLEGEELEHEFEAAADRLRDLVQTASREQLLYLYARYKQVKVGKCNTAKPGFFDFEGQRKWTAWKQLEDMSAEQAMQEYVSCVTSLDPDSSQKERRDRRTGFGGPAVSSLYQEEMIREEDKNIFDYCRENNIEHITTAISSKKVDVNAKDEEGRNLLHWACDRGHKDLVSVLLQNSAGINSQGMSKTGNLHYGLFASNLGSEGTTIGSSVHEYPDQLYTTCHQQNASHWPLTTVSLLLYCTLTNEPQKLGRMAEVGYRVCEVRSITQLFYVG</sequence>
<proteinExistence type="predicted"/>
<dbReference type="SUPFAM" id="SSF47027">
    <property type="entry name" value="Acyl-CoA binding protein"/>
    <property type="match status" value="1"/>
</dbReference>
<organism evidence="8 9">
    <name type="scientific">Salmo trutta</name>
    <name type="common">Brown trout</name>
    <dbReference type="NCBI Taxonomy" id="8032"/>
    <lineage>
        <taxon>Eukaryota</taxon>
        <taxon>Metazoa</taxon>
        <taxon>Chordata</taxon>
        <taxon>Craniata</taxon>
        <taxon>Vertebrata</taxon>
        <taxon>Euteleostomi</taxon>
        <taxon>Actinopterygii</taxon>
        <taxon>Neopterygii</taxon>
        <taxon>Teleostei</taxon>
        <taxon>Protacanthopterygii</taxon>
        <taxon>Salmoniformes</taxon>
        <taxon>Salmonidae</taxon>
        <taxon>Salmoninae</taxon>
        <taxon>Salmo</taxon>
    </lineage>
</organism>
<protein>
    <recommendedName>
        <fullName evidence="1">Acyl-CoA-binding domain-containing protein 6</fullName>
    </recommendedName>
</protein>
<name>A0A674EFB0_SALTR</name>
<reference evidence="8" key="2">
    <citation type="submission" date="2025-09" db="UniProtKB">
        <authorList>
            <consortium name="Ensembl"/>
        </authorList>
    </citation>
    <scope>IDENTIFICATION</scope>
</reference>
<evidence type="ECO:0000256" key="2">
    <source>
        <dbReference type="ARBA" id="ARBA00022737"/>
    </source>
</evidence>
<evidence type="ECO:0000256" key="3">
    <source>
        <dbReference type="ARBA" id="ARBA00023043"/>
    </source>
</evidence>
<dbReference type="InterPro" id="IPR000582">
    <property type="entry name" value="Acyl-CoA-binding_protein"/>
</dbReference>
<feature type="region of interest" description="Disordered" evidence="6">
    <location>
        <begin position="138"/>
        <end position="157"/>
    </location>
</feature>
<dbReference type="FunCoup" id="A0A674EFB0">
    <property type="interactions" value="1253"/>
</dbReference>
<dbReference type="InterPro" id="IPR002110">
    <property type="entry name" value="Ankyrin_rpt"/>
</dbReference>
<dbReference type="PRINTS" id="PR00689">
    <property type="entry name" value="ACOABINDINGP"/>
</dbReference>
<feature type="region of interest" description="Disordered" evidence="6">
    <location>
        <begin position="1"/>
        <end position="50"/>
    </location>
</feature>
<reference evidence="8" key="1">
    <citation type="submission" date="2025-08" db="UniProtKB">
        <authorList>
            <consortium name="Ensembl"/>
        </authorList>
    </citation>
    <scope>IDENTIFICATION</scope>
</reference>
<feature type="repeat" description="ANK" evidence="5">
    <location>
        <begin position="205"/>
        <end position="237"/>
    </location>
</feature>
<dbReference type="SMART" id="SM00248">
    <property type="entry name" value="ANK"/>
    <property type="match status" value="1"/>
</dbReference>
<accession>A0A674EFB0</accession>
<dbReference type="Pfam" id="PF12796">
    <property type="entry name" value="Ank_2"/>
    <property type="match status" value="1"/>
</dbReference>
<dbReference type="Gene3D" id="1.20.80.10">
    <property type="match status" value="1"/>
</dbReference>
<dbReference type="PANTHER" id="PTHR24119:SF0">
    <property type="entry name" value="ACYL-COA-BINDING DOMAIN-CONTAINING PROTEIN 6"/>
    <property type="match status" value="1"/>
</dbReference>
<keyword evidence="3 5" id="KW-0040">ANK repeat</keyword>
<gene>
    <name evidence="8" type="primary">ACBD6</name>
    <name evidence="8" type="synonym">acbd6</name>
</gene>
<dbReference type="AlphaFoldDB" id="A0A674EFB0"/>
<dbReference type="Gene3D" id="1.25.40.20">
    <property type="entry name" value="Ankyrin repeat-containing domain"/>
    <property type="match status" value="1"/>
</dbReference>
<dbReference type="PANTHER" id="PTHR24119">
    <property type="entry name" value="ACYL-COA-BINDING DOMAIN-CONTAINING PROTEIN 6"/>
    <property type="match status" value="1"/>
</dbReference>
<evidence type="ECO:0000256" key="5">
    <source>
        <dbReference type="PROSITE-ProRule" id="PRU00023"/>
    </source>
</evidence>
<dbReference type="Pfam" id="PF00887">
    <property type="entry name" value="ACBP"/>
    <property type="match status" value="1"/>
</dbReference>
<feature type="domain" description="ACB" evidence="7">
    <location>
        <begin position="60"/>
        <end position="145"/>
    </location>
</feature>
<dbReference type="SUPFAM" id="SSF48403">
    <property type="entry name" value="Ankyrin repeat"/>
    <property type="match status" value="1"/>
</dbReference>
<evidence type="ECO:0000313" key="8">
    <source>
        <dbReference type="Ensembl" id="ENSSTUP00000106695.1"/>
    </source>
</evidence>
<evidence type="ECO:0000256" key="6">
    <source>
        <dbReference type="SAM" id="MobiDB-lite"/>
    </source>
</evidence>
<dbReference type="InterPro" id="IPR035984">
    <property type="entry name" value="Acyl-CoA-binding_sf"/>
</dbReference>
<dbReference type="PROSITE" id="PS51228">
    <property type="entry name" value="ACB_2"/>
    <property type="match status" value="1"/>
</dbReference>
<dbReference type="InterPro" id="IPR036770">
    <property type="entry name" value="Ankyrin_rpt-contain_sf"/>
</dbReference>
<keyword evidence="2" id="KW-0677">Repeat</keyword>
<evidence type="ECO:0000259" key="7">
    <source>
        <dbReference type="PROSITE" id="PS51228"/>
    </source>
</evidence>
<dbReference type="Ensembl" id="ENSSTUT00000114335.1">
    <property type="protein sequence ID" value="ENSSTUP00000106695.1"/>
    <property type="gene ID" value="ENSSTUG00000047508.1"/>
</dbReference>
<keyword evidence="9" id="KW-1185">Reference proteome</keyword>
<dbReference type="InterPro" id="IPR014352">
    <property type="entry name" value="FERM/acyl-CoA-bd_prot_sf"/>
</dbReference>
<evidence type="ECO:0000256" key="1">
    <source>
        <dbReference type="ARBA" id="ARBA00018419"/>
    </source>
</evidence>
<evidence type="ECO:0000313" key="9">
    <source>
        <dbReference type="Proteomes" id="UP000472277"/>
    </source>
</evidence>
<feature type="compositionally biased region" description="Basic and acidic residues" evidence="6">
    <location>
        <begin position="143"/>
        <end position="153"/>
    </location>
</feature>
<evidence type="ECO:0000256" key="4">
    <source>
        <dbReference type="ARBA" id="ARBA00023121"/>
    </source>
</evidence>
<dbReference type="GO" id="GO:0000062">
    <property type="term" value="F:fatty-acyl-CoA binding"/>
    <property type="evidence" value="ECO:0007669"/>
    <property type="project" value="InterPro"/>
</dbReference>
<dbReference type="PROSITE" id="PS50297">
    <property type="entry name" value="ANK_REP_REGION"/>
    <property type="match status" value="1"/>
</dbReference>
<keyword evidence="4" id="KW-0446">Lipid-binding</keyword>
<dbReference type="PROSITE" id="PS50088">
    <property type="entry name" value="ANK_REPEAT"/>
    <property type="match status" value="1"/>
</dbReference>